<keyword evidence="2" id="KW-1185">Reference proteome</keyword>
<dbReference type="RefSeq" id="WP_320325077.1">
    <property type="nucleotide sequence ID" value="NZ_JALBUS010000003.1"/>
</dbReference>
<gene>
    <name evidence="1" type="ORF">MOZ64_02665</name>
</gene>
<proteinExistence type="predicted"/>
<name>A0ABU4WJM6_9FIRM</name>
<evidence type="ECO:0000313" key="2">
    <source>
        <dbReference type="Proteomes" id="UP001285244"/>
    </source>
</evidence>
<sequence length="127" mass="15103">MGFFHEVWMHPNDQELALSVTERDRKQYVQVMMDMANHLYQVEPDQVIPFTTRPLIHDLYENMIIHLGHRDIRVIKTPVVYLLEPSLIQSNCVYVSWFLDARGISWKYLLYLESIGDLTDHANHYLD</sequence>
<protein>
    <submittedName>
        <fullName evidence="1">Uncharacterized protein</fullName>
    </submittedName>
</protein>
<dbReference type="EMBL" id="JALBUS010000003">
    <property type="protein sequence ID" value="MDX8416748.1"/>
    <property type="molecule type" value="Genomic_DNA"/>
</dbReference>
<reference evidence="1 2" key="1">
    <citation type="submission" date="2022-03" db="EMBL/GenBank/DDBJ databases">
        <title>Novel taxa within the pig intestine.</title>
        <authorList>
            <person name="Wylensek D."/>
            <person name="Bishof K."/>
            <person name="Afrizal A."/>
            <person name="Clavel T."/>
        </authorList>
    </citation>
    <scope>NUCLEOTIDE SEQUENCE [LARGE SCALE GENOMIC DNA]</scope>
    <source>
        <strain evidence="1 2">Cla-KB-P134</strain>
    </source>
</reference>
<evidence type="ECO:0000313" key="1">
    <source>
        <dbReference type="EMBL" id="MDX8416748.1"/>
    </source>
</evidence>
<comment type="caution">
    <text evidence="1">The sequence shown here is derived from an EMBL/GenBank/DDBJ whole genome shotgun (WGS) entry which is preliminary data.</text>
</comment>
<accession>A0ABU4WJM6</accession>
<organism evidence="1 2">
    <name type="scientific">Absicoccus intestinalis</name>
    <dbReference type="NCBI Taxonomy" id="2926319"/>
    <lineage>
        <taxon>Bacteria</taxon>
        <taxon>Bacillati</taxon>
        <taxon>Bacillota</taxon>
        <taxon>Erysipelotrichia</taxon>
        <taxon>Erysipelotrichales</taxon>
        <taxon>Erysipelotrichaceae</taxon>
        <taxon>Absicoccus</taxon>
    </lineage>
</organism>
<dbReference type="Proteomes" id="UP001285244">
    <property type="component" value="Unassembled WGS sequence"/>
</dbReference>